<evidence type="ECO:0000256" key="10">
    <source>
        <dbReference type="ARBA" id="ARBA00022723"/>
    </source>
</evidence>
<dbReference type="GO" id="GO:0003908">
    <property type="term" value="F:methylated-DNA-[protein]-cysteine S-methyltransferase activity"/>
    <property type="evidence" value="ECO:0007669"/>
    <property type="project" value="UniProtKB-EC"/>
</dbReference>
<dbReference type="Proteomes" id="UP000198741">
    <property type="component" value="Chromosome I"/>
</dbReference>
<dbReference type="AlphaFoldDB" id="A0A1H0M0M7"/>
<comment type="catalytic activity">
    <reaction evidence="1">
        <text>a 4-O-methyl-thymidine in DNA + L-cysteinyl-[protein] = a thymidine in DNA + S-methyl-L-cysteinyl-[protein]</text>
        <dbReference type="Rhea" id="RHEA:53428"/>
        <dbReference type="Rhea" id="RHEA-COMP:10131"/>
        <dbReference type="Rhea" id="RHEA-COMP:10132"/>
        <dbReference type="Rhea" id="RHEA-COMP:13555"/>
        <dbReference type="Rhea" id="RHEA-COMP:13556"/>
        <dbReference type="ChEBI" id="CHEBI:29950"/>
        <dbReference type="ChEBI" id="CHEBI:82612"/>
        <dbReference type="ChEBI" id="CHEBI:137386"/>
        <dbReference type="ChEBI" id="CHEBI:137387"/>
        <dbReference type="EC" id="2.1.1.63"/>
    </reaction>
</comment>
<dbReference type="Pfam" id="PF02870">
    <property type="entry name" value="Methyltransf_1N"/>
    <property type="match status" value="1"/>
</dbReference>
<dbReference type="InterPro" id="IPR014048">
    <property type="entry name" value="MethylDNA_cys_MeTrfase_DNA-bd"/>
</dbReference>
<evidence type="ECO:0000256" key="6">
    <source>
        <dbReference type="ARBA" id="ARBA00015377"/>
    </source>
</evidence>
<evidence type="ECO:0000256" key="14">
    <source>
        <dbReference type="ARBA" id="ARBA00023204"/>
    </source>
</evidence>
<dbReference type="Gene3D" id="1.10.10.10">
    <property type="entry name" value="Winged helix-like DNA-binding domain superfamily/Winged helix DNA-binding domain"/>
    <property type="match status" value="1"/>
</dbReference>
<evidence type="ECO:0000256" key="2">
    <source>
        <dbReference type="ARBA" id="ARBA00001947"/>
    </source>
</evidence>
<comment type="similarity">
    <text evidence="4">Belongs to the MGMT family.</text>
</comment>
<dbReference type="CDD" id="cd06445">
    <property type="entry name" value="ATase"/>
    <property type="match status" value="1"/>
</dbReference>
<keyword evidence="7" id="KW-0597">Phosphoprotein</keyword>
<dbReference type="STRING" id="1090615.SAMN04515671_1885"/>
<protein>
    <recommendedName>
        <fullName evidence="6">Methylated-DNA--protein-cysteine methyltransferase</fullName>
        <ecNumber evidence="5">2.1.1.63</ecNumber>
    </recommendedName>
</protein>
<dbReference type="EC" id="2.1.1.63" evidence="5"/>
<dbReference type="SUPFAM" id="SSF46767">
    <property type="entry name" value="Methylated DNA-protein cysteine methyltransferase, C-terminal domain"/>
    <property type="match status" value="1"/>
</dbReference>
<dbReference type="GO" id="GO:0006281">
    <property type="term" value="P:DNA repair"/>
    <property type="evidence" value="ECO:0007669"/>
    <property type="project" value="UniProtKB-KW"/>
</dbReference>
<proteinExistence type="inferred from homology"/>
<keyword evidence="10" id="KW-0479">Metal-binding</keyword>
<dbReference type="SUPFAM" id="SSF53155">
    <property type="entry name" value="Methylated DNA-protein cysteine methyltransferase domain"/>
    <property type="match status" value="1"/>
</dbReference>
<comment type="function">
    <text evidence="3">Involved in the cellular defense against the biological effects of O6-methylguanine (O6-MeG) and O4-methylthymine (O4-MeT) in DNA. Repairs the methylated nucleobase in DNA by stoichiometrically transferring the methyl group to a cysteine residue in the enzyme. This is a suicide reaction: the enzyme is irreversibly inactivated.</text>
</comment>
<dbReference type="GO" id="GO:0032259">
    <property type="term" value="P:methylation"/>
    <property type="evidence" value="ECO:0007669"/>
    <property type="project" value="UniProtKB-KW"/>
</dbReference>
<feature type="domain" description="Methylguanine DNA methyltransferase ribonuclease-like" evidence="17">
    <location>
        <begin position="23"/>
        <end position="84"/>
    </location>
</feature>
<keyword evidence="11" id="KW-0227">DNA damage</keyword>
<keyword evidence="13" id="KW-0238">DNA-binding</keyword>
<evidence type="ECO:0000256" key="9">
    <source>
        <dbReference type="ARBA" id="ARBA00022679"/>
    </source>
</evidence>
<keyword evidence="14" id="KW-0234">DNA repair</keyword>
<dbReference type="InterPro" id="IPR001497">
    <property type="entry name" value="MethylDNA_cys_MeTrfase_AS"/>
</dbReference>
<evidence type="ECO:0000256" key="12">
    <source>
        <dbReference type="ARBA" id="ARBA00022833"/>
    </source>
</evidence>
<dbReference type="EMBL" id="LT629710">
    <property type="protein sequence ID" value="SDO73894.1"/>
    <property type="molecule type" value="Genomic_DNA"/>
</dbReference>
<evidence type="ECO:0000256" key="3">
    <source>
        <dbReference type="ARBA" id="ARBA00003317"/>
    </source>
</evidence>
<evidence type="ECO:0000313" key="18">
    <source>
        <dbReference type="EMBL" id="SDO73894.1"/>
    </source>
</evidence>
<comment type="cofactor">
    <cofactor evidence="2">
        <name>Zn(2+)</name>
        <dbReference type="ChEBI" id="CHEBI:29105"/>
    </cofactor>
</comment>
<dbReference type="InterPro" id="IPR036217">
    <property type="entry name" value="MethylDNA_cys_MeTrfase_DNAb"/>
</dbReference>
<dbReference type="PANTHER" id="PTHR46460">
    <property type="entry name" value="METHYLATED-DNA--PROTEIN-CYSTEINE METHYLTRANSFERASE"/>
    <property type="match status" value="1"/>
</dbReference>
<dbReference type="InterPro" id="IPR008332">
    <property type="entry name" value="MethylG_MeTrfase_N"/>
</dbReference>
<keyword evidence="8 18" id="KW-0489">Methyltransferase</keyword>
<reference evidence="18 19" key="1">
    <citation type="submission" date="2016-10" db="EMBL/GenBank/DDBJ databases">
        <authorList>
            <person name="de Groot N.N."/>
        </authorList>
    </citation>
    <scope>NUCLEOTIDE SEQUENCE [LARGE SCALE GENOMIC DNA]</scope>
    <source>
        <strain evidence="19">P4-7,KCTC 19426,CECT 7604</strain>
    </source>
</reference>
<evidence type="ECO:0000259" key="17">
    <source>
        <dbReference type="Pfam" id="PF02870"/>
    </source>
</evidence>
<dbReference type="OrthoDB" id="9802228at2"/>
<comment type="catalytic activity">
    <reaction evidence="15">
        <text>a 6-O-methyl-2'-deoxyguanosine in DNA + L-cysteinyl-[protein] = S-methyl-L-cysteinyl-[protein] + a 2'-deoxyguanosine in DNA</text>
        <dbReference type="Rhea" id="RHEA:24000"/>
        <dbReference type="Rhea" id="RHEA-COMP:10131"/>
        <dbReference type="Rhea" id="RHEA-COMP:10132"/>
        <dbReference type="Rhea" id="RHEA-COMP:11367"/>
        <dbReference type="Rhea" id="RHEA-COMP:11368"/>
        <dbReference type="ChEBI" id="CHEBI:29950"/>
        <dbReference type="ChEBI" id="CHEBI:82612"/>
        <dbReference type="ChEBI" id="CHEBI:85445"/>
        <dbReference type="ChEBI" id="CHEBI:85448"/>
        <dbReference type="EC" id="2.1.1.63"/>
    </reaction>
</comment>
<evidence type="ECO:0000256" key="5">
    <source>
        <dbReference type="ARBA" id="ARBA00011918"/>
    </source>
</evidence>
<dbReference type="PANTHER" id="PTHR46460:SF1">
    <property type="entry name" value="METHYLATED-DNA--PROTEIN-CYSTEINE METHYLTRANSFERASE"/>
    <property type="match status" value="1"/>
</dbReference>
<dbReference type="GO" id="GO:0046872">
    <property type="term" value="F:metal ion binding"/>
    <property type="evidence" value="ECO:0007669"/>
    <property type="project" value="UniProtKB-KW"/>
</dbReference>
<evidence type="ECO:0000256" key="4">
    <source>
        <dbReference type="ARBA" id="ARBA00008711"/>
    </source>
</evidence>
<dbReference type="NCBIfam" id="TIGR00589">
    <property type="entry name" value="ogt"/>
    <property type="match status" value="1"/>
</dbReference>
<evidence type="ECO:0000256" key="1">
    <source>
        <dbReference type="ARBA" id="ARBA00001286"/>
    </source>
</evidence>
<dbReference type="Pfam" id="PF01035">
    <property type="entry name" value="DNA_binding_1"/>
    <property type="match status" value="1"/>
</dbReference>
<dbReference type="RefSeq" id="WP_090475732.1">
    <property type="nucleotide sequence ID" value="NZ_LT629710.1"/>
</dbReference>
<dbReference type="GO" id="GO:0003677">
    <property type="term" value="F:DNA binding"/>
    <property type="evidence" value="ECO:0007669"/>
    <property type="project" value="UniProtKB-KW"/>
</dbReference>
<evidence type="ECO:0000313" key="19">
    <source>
        <dbReference type="Proteomes" id="UP000198741"/>
    </source>
</evidence>
<keyword evidence="9 18" id="KW-0808">Transferase</keyword>
<gene>
    <name evidence="18" type="ORF">SAMN04515671_1885</name>
</gene>
<sequence length="185" mass="19114">MTDDGVTRGGGADSGVAIGGLVTPVGRLSVAVSGIGLVAVRWGDIPAATRWPVVDDPDRLRPALDQLTAYFAGRLRTFTLPLDLSGLGRSPRLVLQTLFEQVGFGTSITYGQLAHRSGTGVPARGIGAIMGANPIPIVVPCHRVLAANGLGGYSGGRSGEGLATKRWLLTMEGVLQPTLDWASAT</sequence>
<dbReference type="InterPro" id="IPR036631">
    <property type="entry name" value="MGMT_N_sf"/>
</dbReference>
<evidence type="ECO:0000256" key="13">
    <source>
        <dbReference type="ARBA" id="ARBA00023125"/>
    </source>
</evidence>
<evidence type="ECO:0000256" key="11">
    <source>
        <dbReference type="ARBA" id="ARBA00022763"/>
    </source>
</evidence>
<evidence type="ECO:0000259" key="16">
    <source>
        <dbReference type="Pfam" id="PF01035"/>
    </source>
</evidence>
<evidence type="ECO:0000256" key="15">
    <source>
        <dbReference type="ARBA" id="ARBA00049348"/>
    </source>
</evidence>
<dbReference type="InterPro" id="IPR036388">
    <property type="entry name" value="WH-like_DNA-bd_sf"/>
</dbReference>
<organism evidence="18 19">
    <name type="scientific">Nakamurella panacisegetis</name>
    <dbReference type="NCBI Taxonomy" id="1090615"/>
    <lineage>
        <taxon>Bacteria</taxon>
        <taxon>Bacillati</taxon>
        <taxon>Actinomycetota</taxon>
        <taxon>Actinomycetes</taxon>
        <taxon>Nakamurellales</taxon>
        <taxon>Nakamurellaceae</taxon>
        <taxon>Nakamurella</taxon>
    </lineage>
</organism>
<dbReference type="PROSITE" id="PS00374">
    <property type="entry name" value="MGMT"/>
    <property type="match status" value="1"/>
</dbReference>
<evidence type="ECO:0000256" key="8">
    <source>
        <dbReference type="ARBA" id="ARBA00022603"/>
    </source>
</evidence>
<accession>A0A1H0M0M7</accession>
<keyword evidence="12" id="KW-0862">Zinc</keyword>
<dbReference type="Gene3D" id="3.30.160.70">
    <property type="entry name" value="Methylated DNA-protein cysteine methyltransferase domain"/>
    <property type="match status" value="1"/>
</dbReference>
<evidence type="ECO:0000256" key="7">
    <source>
        <dbReference type="ARBA" id="ARBA00022553"/>
    </source>
</evidence>
<name>A0A1H0M0M7_9ACTN</name>
<keyword evidence="19" id="KW-1185">Reference proteome</keyword>
<feature type="domain" description="Methylated-DNA-[protein]-cysteine S-methyltransferase DNA binding" evidence="16">
    <location>
        <begin position="98"/>
        <end position="174"/>
    </location>
</feature>